<accession>A0A835HZU0</accession>
<protein>
    <submittedName>
        <fullName evidence="1">Uncharacterized protein</fullName>
    </submittedName>
</protein>
<dbReference type="AlphaFoldDB" id="A0A835HZU0"/>
<organism evidence="1 2">
    <name type="scientific">Coptis chinensis</name>
    <dbReference type="NCBI Taxonomy" id="261450"/>
    <lineage>
        <taxon>Eukaryota</taxon>
        <taxon>Viridiplantae</taxon>
        <taxon>Streptophyta</taxon>
        <taxon>Embryophyta</taxon>
        <taxon>Tracheophyta</taxon>
        <taxon>Spermatophyta</taxon>
        <taxon>Magnoliopsida</taxon>
        <taxon>Ranunculales</taxon>
        <taxon>Ranunculaceae</taxon>
        <taxon>Coptidoideae</taxon>
        <taxon>Coptis</taxon>
    </lineage>
</organism>
<dbReference type="EMBL" id="JADFTS010000005">
    <property type="protein sequence ID" value="KAF9607442.1"/>
    <property type="molecule type" value="Genomic_DNA"/>
</dbReference>
<gene>
    <name evidence="1" type="ORF">IFM89_035580</name>
</gene>
<reference evidence="1 2" key="1">
    <citation type="submission" date="2020-10" db="EMBL/GenBank/DDBJ databases">
        <title>The Coptis chinensis genome and diversification of protoberbering-type alkaloids.</title>
        <authorList>
            <person name="Wang B."/>
            <person name="Shu S."/>
            <person name="Song C."/>
            <person name="Liu Y."/>
        </authorList>
    </citation>
    <scope>NUCLEOTIDE SEQUENCE [LARGE SCALE GENOMIC DNA]</scope>
    <source>
        <strain evidence="1">HL-2020</strain>
        <tissue evidence="1">Leaf</tissue>
    </source>
</reference>
<name>A0A835HZU0_9MAGN</name>
<keyword evidence="2" id="KW-1185">Reference proteome</keyword>
<dbReference type="Proteomes" id="UP000631114">
    <property type="component" value="Unassembled WGS sequence"/>
</dbReference>
<evidence type="ECO:0000313" key="1">
    <source>
        <dbReference type="EMBL" id="KAF9607442.1"/>
    </source>
</evidence>
<feature type="non-terminal residue" evidence="1">
    <location>
        <position position="63"/>
    </location>
</feature>
<proteinExistence type="predicted"/>
<comment type="caution">
    <text evidence="1">The sequence shown here is derived from an EMBL/GenBank/DDBJ whole genome shotgun (WGS) entry which is preliminary data.</text>
</comment>
<evidence type="ECO:0000313" key="2">
    <source>
        <dbReference type="Proteomes" id="UP000631114"/>
    </source>
</evidence>
<sequence length="63" mass="6985">MDSLIACAHALIHRNLDVEHRYSTLSLSISGLSRDDTWSKEVAHIIADKISLNNQVVVLLADD</sequence>